<keyword evidence="4" id="KW-1185">Reference proteome</keyword>
<protein>
    <submittedName>
        <fullName evidence="3">Transcriptional regulator</fullName>
    </submittedName>
</protein>
<sequence length="119" mass="13330">MDEVFQALSDSTRRQMLRDLAASDRTVSELAAPHPMSLAAASKHIRVLENAGLIRREVEGRTHRCHLEAGPLAAAHDELGFYEQFWTSSLNTLDRLLREEAAQETESSRTTSDPQPKDD</sequence>
<feature type="region of interest" description="Disordered" evidence="1">
    <location>
        <begin position="99"/>
        <end position="119"/>
    </location>
</feature>
<dbReference type="SMART" id="SM00418">
    <property type="entry name" value="HTH_ARSR"/>
    <property type="match status" value="1"/>
</dbReference>
<evidence type="ECO:0000313" key="4">
    <source>
        <dbReference type="Proteomes" id="UP000628854"/>
    </source>
</evidence>
<feature type="domain" description="HTH arsR-type" evidence="2">
    <location>
        <begin position="1"/>
        <end position="87"/>
    </location>
</feature>
<dbReference type="PRINTS" id="PR00778">
    <property type="entry name" value="HTHARSR"/>
</dbReference>
<dbReference type="SUPFAM" id="SSF46785">
    <property type="entry name" value="Winged helix' DNA-binding domain"/>
    <property type="match status" value="1"/>
</dbReference>
<evidence type="ECO:0000259" key="2">
    <source>
        <dbReference type="PROSITE" id="PS50987"/>
    </source>
</evidence>
<evidence type="ECO:0000256" key="1">
    <source>
        <dbReference type="SAM" id="MobiDB-lite"/>
    </source>
</evidence>
<evidence type="ECO:0000313" key="3">
    <source>
        <dbReference type="EMBL" id="GGB56523.1"/>
    </source>
</evidence>
<accession>A0ABQ1J0E8</accession>
<dbReference type="InterPro" id="IPR036390">
    <property type="entry name" value="WH_DNA-bd_sf"/>
</dbReference>
<dbReference type="InterPro" id="IPR001845">
    <property type="entry name" value="HTH_ArsR_DNA-bd_dom"/>
</dbReference>
<dbReference type="PANTHER" id="PTHR38600:SF2">
    <property type="entry name" value="SLL0088 PROTEIN"/>
    <property type="match status" value="1"/>
</dbReference>
<dbReference type="EMBL" id="BMKF01000001">
    <property type="protein sequence ID" value="GGB56523.1"/>
    <property type="molecule type" value="Genomic_DNA"/>
</dbReference>
<dbReference type="NCBIfam" id="NF033788">
    <property type="entry name" value="HTH_metalloreg"/>
    <property type="match status" value="1"/>
</dbReference>
<dbReference type="CDD" id="cd00090">
    <property type="entry name" value="HTH_ARSR"/>
    <property type="match status" value="1"/>
</dbReference>
<dbReference type="PANTHER" id="PTHR38600">
    <property type="entry name" value="TRANSCRIPTIONAL REGULATORY PROTEIN"/>
    <property type="match status" value="1"/>
</dbReference>
<dbReference type="InterPro" id="IPR036388">
    <property type="entry name" value="WH-like_DNA-bd_sf"/>
</dbReference>
<dbReference type="Proteomes" id="UP000628854">
    <property type="component" value="Unassembled WGS sequence"/>
</dbReference>
<proteinExistence type="predicted"/>
<dbReference type="Pfam" id="PF12840">
    <property type="entry name" value="HTH_20"/>
    <property type="match status" value="1"/>
</dbReference>
<name>A0ABQ1J0E8_9PROT</name>
<dbReference type="Gene3D" id="1.10.10.10">
    <property type="entry name" value="Winged helix-like DNA-binding domain superfamily/Winged helix DNA-binding domain"/>
    <property type="match status" value="1"/>
</dbReference>
<dbReference type="InterPro" id="IPR011991">
    <property type="entry name" value="ArsR-like_HTH"/>
</dbReference>
<comment type="caution">
    <text evidence="3">The sequence shown here is derived from an EMBL/GenBank/DDBJ whole genome shotgun (WGS) entry which is preliminary data.</text>
</comment>
<reference evidence="4" key="1">
    <citation type="journal article" date="2019" name="Int. J. Syst. Evol. Microbiol.">
        <title>The Global Catalogue of Microorganisms (GCM) 10K type strain sequencing project: providing services to taxonomists for standard genome sequencing and annotation.</title>
        <authorList>
            <consortium name="The Broad Institute Genomics Platform"/>
            <consortium name="The Broad Institute Genome Sequencing Center for Infectious Disease"/>
            <person name="Wu L."/>
            <person name="Ma J."/>
        </authorList>
    </citation>
    <scope>NUCLEOTIDE SEQUENCE [LARGE SCALE GENOMIC DNA]</scope>
    <source>
        <strain evidence="4">CGMCC 1.15928</strain>
    </source>
</reference>
<dbReference type="PROSITE" id="PS50987">
    <property type="entry name" value="HTH_ARSR_2"/>
    <property type="match status" value="1"/>
</dbReference>
<gene>
    <name evidence="3" type="ORF">GCM10011503_01070</name>
</gene>
<feature type="compositionally biased region" description="Polar residues" evidence="1">
    <location>
        <begin position="104"/>
        <end position="119"/>
    </location>
</feature>
<organism evidence="3 4">
    <name type="scientific">Henriciella pelagia</name>
    <dbReference type="NCBI Taxonomy" id="1977912"/>
    <lineage>
        <taxon>Bacteria</taxon>
        <taxon>Pseudomonadati</taxon>
        <taxon>Pseudomonadota</taxon>
        <taxon>Alphaproteobacteria</taxon>
        <taxon>Hyphomonadales</taxon>
        <taxon>Hyphomonadaceae</taxon>
        <taxon>Henriciella</taxon>
    </lineage>
</organism>